<dbReference type="InterPro" id="IPR010288">
    <property type="entry name" value="EcsB_ABC"/>
</dbReference>
<keyword evidence="1" id="KW-1133">Transmembrane helix</keyword>
<evidence type="ECO:0000313" key="2">
    <source>
        <dbReference type="EMBL" id="TVX88285.1"/>
    </source>
</evidence>
<sequence length="429" mass="48880">MKTARALAIRRWKAFSRYQWDSIKLVIPDWVVALYIVVPALVFVAAVYWSWWNEPLSALALQLPVFVWFIPLLSLVFMSKLRVWVEAADKLFLIQRQDWIRALVSFGMVEFMVRQLGMIVFSIVLLLPWLLRGYAIPTSIIVTMALCTLSLSWLQALSEHWLRAHLYGWRHVLGKVAQVIVLTLLFGLLMWLVQIDASGWLALGGMMVSLLKSVPLVRWRLRERASFEKDAAAEGKQKGNLAQLLLSQSVEQTGRRNRKRVWVFRQSGYWKRLKRNRNDKLGPLAVKTLWRNKASLFFFIQLVGVGSTAIVVTGLKEPLMLIGVIPFLVVIVSVWLHMYWKNLVTGEYWYLFQFRSEVLWKAAEHFVTVNAALGGLVWGIATGIVVGSGSLLIVCIAAVLGTIVLPFAGRAFLSLRGWSFERPKAEISV</sequence>
<feature type="transmembrane region" description="Helical" evidence="1">
    <location>
        <begin position="30"/>
        <end position="52"/>
    </location>
</feature>
<evidence type="ECO:0000256" key="1">
    <source>
        <dbReference type="SAM" id="Phobius"/>
    </source>
</evidence>
<dbReference type="RefSeq" id="WP_144993431.1">
    <property type="nucleotide sequence ID" value="NZ_VNJK01000003.1"/>
</dbReference>
<keyword evidence="1" id="KW-0472">Membrane</keyword>
<name>A0A559IKU8_9BACL</name>
<dbReference type="EMBL" id="VNJK01000003">
    <property type="protein sequence ID" value="TVX88285.1"/>
    <property type="molecule type" value="Genomic_DNA"/>
</dbReference>
<reference evidence="2 3" key="1">
    <citation type="submission" date="2019-07" db="EMBL/GenBank/DDBJ databases">
        <authorList>
            <person name="Kim J."/>
        </authorList>
    </citation>
    <scope>NUCLEOTIDE SEQUENCE [LARGE SCALE GENOMIC DNA]</scope>
    <source>
        <strain evidence="2 3">N4</strain>
    </source>
</reference>
<dbReference type="GO" id="GO:0016020">
    <property type="term" value="C:membrane"/>
    <property type="evidence" value="ECO:0007669"/>
    <property type="project" value="InterPro"/>
</dbReference>
<feature type="transmembrane region" description="Helical" evidence="1">
    <location>
        <begin position="172"/>
        <end position="193"/>
    </location>
</feature>
<dbReference type="Proteomes" id="UP000318102">
    <property type="component" value="Unassembled WGS sequence"/>
</dbReference>
<feature type="transmembrane region" description="Helical" evidence="1">
    <location>
        <begin position="133"/>
        <end position="151"/>
    </location>
</feature>
<keyword evidence="1" id="KW-0812">Transmembrane</keyword>
<dbReference type="OrthoDB" id="2448479at2"/>
<comment type="caution">
    <text evidence="2">The sequence shown here is derived from an EMBL/GenBank/DDBJ whole genome shotgun (WGS) entry which is preliminary data.</text>
</comment>
<feature type="transmembrane region" description="Helical" evidence="1">
    <location>
        <begin position="391"/>
        <end position="413"/>
    </location>
</feature>
<dbReference type="AlphaFoldDB" id="A0A559IKU8"/>
<protein>
    <submittedName>
        <fullName evidence="2">Uncharacterized protein</fullName>
    </submittedName>
</protein>
<feature type="transmembrane region" description="Helical" evidence="1">
    <location>
        <begin position="199"/>
        <end position="219"/>
    </location>
</feature>
<organism evidence="2 3">
    <name type="scientific">Paenibacillus agilis</name>
    <dbReference type="NCBI Taxonomy" id="3020863"/>
    <lineage>
        <taxon>Bacteria</taxon>
        <taxon>Bacillati</taxon>
        <taxon>Bacillota</taxon>
        <taxon>Bacilli</taxon>
        <taxon>Bacillales</taxon>
        <taxon>Paenibacillaceae</taxon>
        <taxon>Paenibacillus</taxon>
    </lineage>
</organism>
<feature type="transmembrane region" description="Helical" evidence="1">
    <location>
        <begin position="362"/>
        <end position="385"/>
    </location>
</feature>
<proteinExistence type="predicted"/>
<feature type="transmembrane region" description="Helical" evidence="1">
    <location>
        <begin position="99"/>
        <end position="127"/>
    </location>
</feature>
<feature type="transmembrane region" description="Helical" evidence="1">
    <location>
        <begin position="58"/>
        <end position="78"/>
    </location>
</feature>
<keyword evidence="3" id="KW-1185">Reference proteome</keyword>
<gene>
    <name evidence="2" type="ORF">FPZ44_20545</name>
</gene>
<dbReference type="Pfam" id="PF05975">
    <property type="entry name" value="EcsB"/>
    <property type="match status" value="1"/>
</dbReference>
<feature type="transmembrane region" description="Helical" evidence="1">
    <location>
        <begin position="321"/>
        <end position="341"/>
    </location>
</feature>
<feature type="transmembrane region" description="Helical" evidence="1">
    <location>
        <begin position="296"/>
        <end position="315"/>
    </location>
</feature>
<evidence type="ECO:0000313" key="3">
    <source>
        <dbReference type="Proteomes" id="UP000318102"/>
    </source>
</evidence>
<accession>A0A559IKU8</accession>